<dbReference type="SMART" id="SM00387">
    <property type="entry name" value="HATPase_c"/>
    <property type="match status" value="1"/>
</dbReference>
<feature type="transmembrane region" description="Helical" evidence="11">
    <location>
        <begin position="125"/>
        <end position="147"/>
    </location>
</feature>
<evidence type="ECO:0000256" key="10">
    <source>
        <dbReference type="PROSITE-ProRule" id="PRU00169"/>
    </source>
</evidence>
<dbReference type="CDD" id="cd17546">
    <property type="entry name" value="REC_hyHK_CKI1_RcsC-like"/>
    <property type="match status" value="1"/>
</dbReference>
<feature type="domain" description="Response regulatory" evidence="13">
    <location>
        <begin position="783"/>
        <end position="902"/>
    </location>
</feature>
<dbReference type="OrthoDB" id="6192248at2"/>
<dbReference type="Pfam" id="PF00512">
    <property type="entry name" value="HisKA"/>
    <property type="match status" value="1"/>
</dbReference>
<dbReference type="SMART" id="SM00448">
    <property type="entry name" value="REC"/>
    <property type="match status" value="1"/>
</dbReference>
<evidence type="ECO:0000259" key="16">
    <source>
        <dbReference type="PROSITE" id="PS50924"/>
    </source>
</evidence>
<feature type="domain" description="MHYT" evidence="16">
    <location>
        <begin position="24"/>
        <end position="220"/>
    </location>
</feature>
<evidence type="ECO:0000313" key="18">
    <source>
        <dbReference type="Proteomes" id="UP000232145"/>
    </source>
</evidence>
<comment type="function">
    <text evidence="8">Putative oxygen sensor; modulates the activity of FixJ, a transcriptional activator of nitrogen fixation fixK gene. FixL probably acts as a kinase that phosphorylates FixJ.</text>
</comment>
<keyword evidence="3 10" id="KW-0597">Phosphoprotein</keyword>
<dbReference type="Gene3D" id="1.10.287.130">
    <property type="match status" value="1"/>
</dbReference>
<dbReference type="Pfam" id="PF08447">
    <property type="entry name" value="PAS_3"/>
    <property type="match status" value="1"/>
</dbReference>
<evidence type="ECO:0000259" key="13">
    <source>
        <dbReference type="PROSITE" id="PS50110"/>
    </source>
</evidence>
<dbReference type="PRINTS" id="PR00344">
    <property type="entry name" value="BCTRLSENSOR"/>
</dbReference>
<dbReference type="PROSITE" id="PS50112">
    <property type="entry name" value="PAS"/>
    <property type="match status" value="2"/>
</dbReference>
<dbReference type="SUPFAM" id="SSF52172">
    <property type="entry name" value="CheY-like"/>
    <property type="match status" value="1"/>
</dbReference>
<dbReference type="InterPro" id="IPR005467">
    <property type="entry name" value="His_kinase_dom"/>
</dbReference>
<name>A0A2N0ANQ3_9LEPT</name>
<evidence type="ECO:0000313" key="17">
    <source>
        <dbReference type="EMBL" id="PJZ85855.1"/>
    </source>
</evidence>
<feature type="transmembrane region" description="Helical" evidence="11">
    <location>
        <begin position="194"/>
        <end position="216"/>
    </location>
</feature>
<dbReference type="Proteomes" id="UP000232145">
    <property type="component" value="Unassembled WGS sequence"/>
</dbReference>
<gene>
    <name evidence="17" type="ORF">CH364_06595</name>
</gene>
<dbReference type="InterPro" id="IPR005330">
    <property type="entry name" value="MHYT_dom"/>
</dbReference>
<dbReference type="FunFam" id="3.30.565.10:FF:000010">
    <property type="entry name" value="Sensor histidine kinase RcsC"/>
    <property type="match status" value="1"/>
</dbReference>
<proteinExistence type="predicted"/>
<feature type="transmembrane region" description="Helical" evidence="11">
    <location>
        <begin position="93"/>
        <end position="113"/>
    </location>
</feature>
<dbReference type="PANTHER" id="PTHR45339:SF3">
    <property type="entry name" value="HISTIDINE KINASE"/>
    <property type="match status" value="1"/>
</dbReference>
<keyword evidence="18" id="KW-1185">Reference proteome</keyword>
<feature type="domain" description="PAS" evidence="14">
    <location>
        <begin position="399"/>
        <end position="475"/>
    </location>
</feature>
<dbReference type="InterPro" id="IPR001610">
    <property type="entry name" value="PAC"/>
</dbReference>
<dbReference type="RefSeq" id="WP_100742767.1">
    <property type="nucleotide sequence ID" value="NZ_NPDW01000001.1"/>
</dbReference>
<evidence type="ECO:0000256" key="7">
    <source>
        <dbReference type="ARBA" id="ARBA00022840"/>
    </source>
</evidence>
<dbReference type="InterPro" id="IPR036890">
    <property type="entry name" value="HATPase_C_sf"/>
</dbReference>
<sequence length="1115" mass="126232">MGIEFLKHFFILDANQFIFVEGTYNYWLVSLSIFISIFASWISLYMLTRFSNVENKYSRWAILFTSSLSMGGAVWSMHFIGMMSFELCTKVTYHKSVTILSILPSFFASYFALQTLNKKKITRKELISVGILVGAGIGFMHYMGMAAMEMRPKLMYDPYLFVVSLIVAISLAILSIFIQFRLKETKLNIKTKYLTLISGIVMGSAISGMHYTGMAAARLVIEPDQILDKTSSDQLFLAALVGFGSFFVIGSAVVTIAFISYKDLFQNLLKSESRLRAIIETAADAIVMINTKGIVLEFNNTAERMFGWKAKEIIGKNVKILMPDPFQRDHNNYLANYLKTGDAKIIGVGRETVAVRKDGTTFPIRLAIGHTKLPQDDIFVGLISDISERVIIENALKENEEQLKSFIQNIPGVVYRCLVDEHWTSVFMSDAILTLSGYPAEDFLEPNRKRSFSEIIHPEDRSHVANLIQNAVDTSDTFVLNYRIIQKSGEIRWVLEYGGLVFDEEKKVKYLDGVILDNTDRRMIEEALIESKEKAEMAAITKTTFLANMSHEIRTPMNAIIGFTEILLSGELSGNQKSHLETVKHSAKSLLRLLNDVLNSAKLDRGAVELETIDFSLHSLVDQVCSAMGIEAKRKGLEFHSELSSELEDYYKGDSLRIRQILTNLLGNAIKFTKEGSIKLNIFKKDRDVVFHIQDTGIGIAEDRLEKIFDPFTQADVSMSRKFGGTGLGTTISKQLVELMKGKIWVQSKLGIGSDFYFSIPLEKGIPVFELNEKIQLDLPSSKVLIVDDVKQNVELIQLLMATNGHKVEIARNGKEALELFLNKPFDLILMDIQMPEMDGLEATRQIRIHEKNRSSVRTPIIALSASVFDEDKISAKDAGMDGFVSKPIELQDLFSEIKKVLGKPNISPIQNSLDSSEPELFQTDRGIRLFGSLEKYVSMLGGFFSDFEDEFQRKAQTLGKPDDQRSFLHKVRGVSSNLGIYSLAEETNRLEKKLKNEILTLNDFENLKQKFEDSFQKFQEVFVQEFQTTKETSLPIKKIPEESKEHLYKSIQNLTDSFSKGSVNQEEWKYLSNFLRGTELFNFVSEIDLSILQFDFENTIQKLENLKLQILGEG</sequence>
<dbReference type="SUPFAM" id="SSF55874">
    <property type="entry name" value="ATPase domain of HSP90 chaperone/DNA topoisomerase II/histidine kinase"/>
    <property type="match status" value="1"/>
</dbReference>
<evidence type="ECO:0000256" key="9">
    <source>
        <dbReference type="ARBA" id="ARBA00070616"/>
    </source>
</evidence>
<dbReference type="SUPFAM" id="SSF47226">
    <property type="entry name" value="Histidine-containing phosphotransfer domain, HPT domain"/>
    <property type="match status" value="1"/>
</dbReference>
<keyword evidence="11" id="KW-0472">Membrane</keyword>
<dbReference type="InterPro" id="IPR001789">
    <property type="entry name" value="Sig_transdc_resp-reg_receiver"/>
</dbReference>
<feature type="transmembrane region" description="Helical" evidence="11">
    <location>
        <begin position="26"/>
        <end position="48"/>
    </location>
</feature>
<keyword evidence="11" id="KW-0812">Transmembrane</keyword>
<dbReference type="PROSITE" id="PS50110">
    <property type="entry name" value="RESPONSE_REGULATORY"/>
    <property type="match status" value="1"/>
</dbReference>
<dbReference type="Pfam" id="PF00989">
    <property type="entry name" value="PAS"/>
    <property type="match status" value="1"/>
</dbReference>
<dbReference type="Gene3D" id="1.20.120.160">
    <property type="entry name" value="HPT domain"/>
    <property type="match status" value="1"/>
</dbReference>
<dbReference type="SUPFAM" id="SSF47384">
    <property type="entry name" value="Homodimeric domain of signal transducing histidine kinase"/>
    <property type="match status" value="1"/>
</dbReference>
<dbReference type="InterPro" id="IPR011006">
    <property type="entry name" value="CheY-like_superfamily"/>
</dbReference>
<feature type="transmembrane region" description="Helical" evidence="11">
    <location>
        <begin position="159"/>
        <end position="182"/>
    </location>
</feature>
<keyword evidence="11" id="KW-1133">Transmembrane helix</keyword>
<dbReference type="SMART" id="SM00086">
    <property type="entry name" value="PAC"/>
    <property type="match status" value="2"/>
</dbReference>
<dbReference type="Pfam" id="PF02518">
    <property type="entry name" value="HATPase_c"/>
    <property type="match status" value="1"/>
</dbReference>
<feature type="modified residue" description="4-aspartylphosphate" evidence="10">
    <location>
        <position position="832"/>
    </location>
</feature>
<comment type="catalytic activity">
    <reaction evidence="1">
        <text>ATP + protein L-histidine = ADP + protein N-phospho-L-histidine.</text>
        <dbReference type="EC" id="2.7.13.3"/>
    </reaction>
</comment>
<dbReference type="FunFam" id="3.30.450.20:FF:000060">
    <property type="entry name" value="Sensor protein FixL"/>
    <property type="match status" value="1"/>
</dbReference>
<dbReference type="Pfam" id="PF03707">
    <property type="entry name" value="MHYT"/>
    <property type="match status" value="3"/>
</dbReference>
<dbReference type="PROSITE" id="PS50924">
    <property type="entry name" value="MHYT"/>
    <property type="match status" value="1"/>
</dbReference>
<dbReference type="EC" id="2.7.13.3" evidence="2"/>
<evidence type="ECO:0000256" key="8">
    <source>
        <dbReference type="ARBA" id="ARBA00059827"/>
    </source>
</evidence>
<evidence type="ECO:0000259" key="15">
    <source>
        <dbReference type="PROSITE" id="PS50113"/>
    </source>
</evidence>
<dbReference type="GO" id="GO:0005524">
    <property type="term" value="F:ATP binding"/>
    <property type="evidence" value="ECO:0007669"/>
    <property type="project" value="UniProtKB-KW"/>
</dbReference>
<protein>
    <recommendedName>
        <fullName evidence="9">Sensor protein FixL</fullName>
        <ecNumber evidence="2">2.7.13.3</ecNumber>
    </recommendedName>
</protein>
<dbReference type="InterPro" id="IPR035965">
    <property type="entry name" value="PAS-like_dom_sf"/>
</dbReference>
<dbReference type="SMART" id="SM00388">
    <property type="entry name" value="HisKA"/>
    <property type="match status" value="1"/>
</dbReference>
<evidence type="ECO:0000256" key="2">
    <source>
        <dbReference type="ARBA" id="ARBA00012438"/>
    </source>
</evidence>
<dbReference type="GO" id="GO:0006355">
    <property type="term" value="P:regulation of DNA-templated transcription"/>
    <property type="evidence" value="ECO:0007669"/>
    <property type="project" value="InterPro"/>
</dbReference>
<evidence type="ECO:0000259" key="14">
    <source>
        <dbReference type="PROSITE" id="PS50112"/>
    </source>
</evidence>
<dbReference type="InterPro" id="IPR003594">
    <property type="entry name" value="HATPase_dom"/>
</dbReference>
<dbReference type="NCBIfam" id="TIGR00229">
    <property type="entry name" value="sensory_box"/>
    <property type="match status" value="2"/>
</dbReference>
<evidence type="ECO:0000259" key="12">
    <source>
        <dbReference type="PROSITE" id="PS50109"/>
    </source>
</evidence>
<dbReference type="InterPro" id="IPR013767">
    <property type="entry name" value="PAS_fold"/>
</dbReference>
<dbReference type="InterPro" id="IPR004358">
    <property type="entry name" value="Sig_transdc_His_kin-like_C"/>
</dbReference>
<dbReference type="PROSITE" id="PS50113">
    <property type="entry name" value="PAC"/>
    <property type="match status" value="1"/>
</dbReference>
<feature type="transmembrane region" description="Helical" evidence="11">
    <location>
        <begin position="60"/>
        <end position="81"/>
    </location>
</feature>
<dbReference type="GO" id="GO:0005886">
    <property type="term" value="C:plasma membrane"/>
    <property type="evidence" value="ECO:0007669"/>
    <property type="project" value="UniProtKB-SubCell"/>
</dbReference>
<evidence type="ECO:0000256" key="11">
    <source>
        <dbReference type="PROSITE-ProRule" id="PRU00244"/>
    </source>
</evidence>
<dbReference type="CDD" id="cd00130">
    <property type="entry name" value="PAS"/>
    <property type="match status" value="2"/>
</dbReference>
<keyword evidence="4" id="KW-0808">Transferase</keyword>
<accession>A0A2N0ANQ3</accession>
<dbReference type="InterPro" id="IPR003661">
    <property type="entry name" value="HisK_dim/P_dom"/>
</dbReference>
<dbReference type="PANTHER" id="PTHR45339">
    <property type="entry name" value="HYBRID SIGNAL TRANSDUCTION HISTIDINE KINASE J"/>
    <property type="match status" value="1"/>
</dbReference>
<keyword evidence="6" id="KW-0418">Kinase</keyword>
<keyword evidence="5" id="KW-0547">Nucleotide-binding</keyword>
<keyword evidence="7" id="KW-0067">ATP-binding</keyword>
<dbReference type="Gene3D" id="3.30.450.20">
    <property type="entry name" value="PAS domain"/>
    <property type="match status" value="2"/>
</dbReference>
<dbReference type="CDD" id="cd16922">
    <property type="entry name" value="HATPase_EvgS-ArcB-TorS-like"/>
    <property type="match status" value="1"/>
</dbReference>
<dbReference type="EMBL" id="NPDX01000001">
    <property type="protein sequence ID" value="PJZ85855.1"/>
    <property type="molecule type" value="Genomic_DNA"/>
</dbReference>
<comment type="caution">
    <text evidence="17">The sequence shown here is derived from an EMBL/GenBank/DDBJ whole genome shotgun (WGS) entry which is preliminary data.</text>
</comment>
<dbReference type="GO" id="GO:0000155">
    <property type="term" value="F:phosphorelay sensor kinase activity"/>
    <property type="evidence" value="ECO:0007669"/>
    <property type="project" value="InterPro"/>
</dbReference>
<evidence type="ECO:0000256" key="4">
    <source>
        <dbReference type="ARBA" id="ARBA00022679"/>
    </source>
</evidence>
<dbReference type="InterPro" id="IPR036641">
    <property type="entry name" value="HPT_dom_sf"/>
</dbReference>
<dbReference type="InterPro" id="IPR036097">
    <property type="entry name" value="HisK_dim/P_sf"/>
</dbReference>
<dbReference type="Pfam" id="PF00072">
    <property type="entry name" value="Response_reg"/>
    <property type="match status" value="1"/>
</dbReference>
<evidence type="ECO:0000256" key="1">
    <source>
        <dbReference type="ARBA" id="ARBA00000085"/>
    </source>
</evidence>
<evidence type="ECO:0000256" key="6">
    <source>
        <dbReference type="ARBA" id="ARBA00022777"/>
    </source>
</evidence>
<feature type="domain" description="Histidine kinase" evidence="12">
    <location>
        <begin position="548"/>
        <end position="764"/>
    </location>
</feature>
<reference evidence="17 18" key="1">
    <citation type="submission" date="2017-07" db="EMBL/GenBank/DDBJ databases">
        <title>Leptospira spp. isolated from tropical soils.</title>
        <authorList>
            <person name="Thibeaux R."/>
            <person name="Iraola G."/>
            <person name="Ferres I."/>
            <person name="Bierque E."/>
            <person name="Girault D."/>
            <person name="Soupe-Gilbert M.-E."/>
            <person name="Picardeau M."/>
            <person name="Goarant C."/>
        </authorList>
    </citation>
    <scope>NUCLEOTIDE SEQUENCE [LARGE SCALE GENOMIC DNA]</scope>
    <source>
        <strain evidence="17 18">FH2-B-A1</strain>
    </source>
</reference>
<feature type="domain" description="PAS" evidence="14">
    <location>
        <begin position="271"/>
        <end position="341"/>
    </location>
</feature>
<organism evidence="17 18">
    <name type="scientific">Leptospira harrisiae</name>
    <dbReference type="NCBI Taxonomy" id="2023189"/>
    <lineage>
        <taxon>Bacteria</taxon>
        <taxon>Pseudomonadati</taxon>
        <taxon>Spirochaetota</taxon>
        <taxon>Spirochaetia</taxon>
        <taxon>Leptospirales</taxon>
        <taxon>Leptospiraceae</taxon>
        <taxon>Leptospira</taxon>
    </lineage>
</organism>
<dbReference type="Gene3D" id="3.40.50.2300">
    <property type="match status" value="1"/>
</dbReference>
<dbReference type="SMART" id="SM00091">
    <property type="entry name" value="PAS"/>
    <property type="match status" value="2"/>
</dbReference>
<dbReference type="InterPro" id="IPR000014">
    <property type="entry name" value="PAS"/>
</dbReference>
<dbReference type="SUPFAM" id="SSF55785">
    <property type="entry name" value="PYP-like sensor domain (PAS domain)"/>
    <property type="match status" value="2"/>
</dbReference>
<evidence type="ECO:0000256" key="5">
    <source>
        <dbReference type="ARBA" id="ARBA00022741"/>
    </source>
</evidence>
<dbReference type="PROSITE" id="PS50109">
    <property type="entry name" value="HIS_KIN"/>
    <property type="match status" value="1"/>
</dbReference>
<feature type="transmembrane region" description="Helical" evidence="11">
    <location>
        <begin position="236"/>
        <end position="261"/>
    </location>
</feature>
<evidence type="ECO:0000256" key="3">
    <source>
        <dbReference type="ARBA" id="ARBA00022553"/>
    </source>
</evidence>
<dbReference type="CDD" id="cd00082">
    <property type="entry name" value="HisKA"/>
    <property type="match status" value="1"/>
</dbReference>
<dbReference type="Gene3D" id="3.30.565.10">
    <property type="entry name" value="Histidine kinase-like ATPase, C-terminal domain"/>
    <property type="match status" value="1"/>
</dbReference>
<dbReference type="InterPro" id="IPR013655">
    <property type="entry name" value="PAS_fold_3"/>
</dbReference>
<dbReference type="InterPro" id="IPR000700">
    <property type="entry name" value="PAS-assoc_C"/>
</dbReference>
<feature type="domain" description="PAC" evidence="15">
    <location>
        <begin position="478"/>
        <end position="530"/>
    </location>
</feature>
<dbReference type="AlphaFoldDB" id="A0A2N0ANQ3"/>